<protein>
    <submittedName>
        <fullName evidence="1">Uncharacterized protein</fullName>
    </submittedName>
</protein>
<dbReference type="Proteomes" id="UP000612352">
    <property type="component" value="Unassembled WGS sequence"/>
</dbReference>
<evidence type="ECO:0000313" key="2">
    <source>
        <dbReference type="Proteomes" id="UP000612352"/>
    </source>
</evidence>
<reference evidence="1 2" key="1">
    <citation type="submission" date="2020-12" db="EMBL/GenBank/DDBJ databases">
        <title>Brachybacterium sp. MASK1Z-5, whole genome shotgun sequence.</title>
        <authorList>
            <person name="Tuo L."/>
        </authorList>
    </citation>
    <scope>NUCLEOTIDE SEQUENCE [LARGE SCALE GENOMIC DNA]</scope>
    <source>
        <strain evidence="1 2">MASK1Z-5</strain>
    </source>
</reference>
<evidence type="ECO:0000313" key="1">
    <source>
        <dbReference type="EMBL" id="MBK0330723.1"/>
    </source>
</evidence>
<comment type="caution">
    <text evidence="1">The sequence shown here is derived from an EMBL/GenBank/DDBJ whole genome shotgun (WGS) entry which is preliminary data.</text>
</comment>
<dbReference type="EMBL" id="JAEDAJ010000002">
    <property type="protein sequence ID" value="MBK0330723.1"/>
    <property type="molecule type" value="Genomic_DNA"/>
</dbReference>
<keyword evidence="2" id="KW-1185">Reference proteome</keyword>
<dbReference type="RefSeq" id="WP_200501382.1">
    <property type="nucleotide sequence ID" value="NZ_JAEDAJ010000002.1"/>
</dbReference>
<accession>A0ABS1B7U1</accession>
<sequence>MTTYAQLRRLAADCRAEREKAPLDPDSLDALLDIAELHDAARGEAEHRPEERVGSTVS</sequence>
<name>A0ABS1B7U1_9MICO</name>
<organism evidence="1 2">
    <name type="scientific">Brachybacterium halotolerans</name>
    <dbReference type="NCBI Taxonomy" id="2795215"/>
    <lineage>
        <taxon>Bacteria</taxon>
        <taxon>Bacillati</taxon>
        <taxon>Actinomycetota</taxon>
        <taxon>Actinomycetes</taxon>
        <taxon>Micrococcales</taxon>
        <taxon>Dermabacteraceae</taxon>
        <taxon>Brachybacterium</taxon>
    </lineage>
</organism>
<gene>
    <name evidence="1" type="ORF">I8D64_04840</name>
</gene>
<proteinExistence type="predicted"/>